<evidence type="ECO:0000256" key="2">
    <source>
        <dbReference type="ARBA" id="ARBA00007072"/>
    </source>
</evidence>
<dbReference type="Gene3D" id="1.50.10.10">
    <property type="match status" value="1"/>
</dbReference>
<dbReference type="Pfam" id="PF00759">
    <property type="entry name" value="Glyco_hydro_9"/>
    <property type="match status" value="1"/>
</dbReference>
<accession>A0A8T2UEN3</accession>
<evidence type="ECO:0000313" key="11">
    <source>
        <dbReference type="EMBL" id="KAH7432960.1"/>
    </source>
</evidence>
<dbReference type="InterPro" id="IPR012341">
    <property type="entry name" value="6hp_glycosidase-like_sf"/>
</dbReference>
<name>A0A8T2UEN3_CERRI</name>
<evidence type="ECO:0000256" key="1">
    <source>
        <dbReference type="ARBA" id="ARBA00000966"/>
    </source>
</evidence>
<proteinExistence type="inferred from homology"/>
<evidence type="ECO:0000256" key="6">
    <source>
        <dbReference type="ARBA" id="ARBA00023295"/>
    </source>
</evidence>
<evidence type="ECO:0000256" key="8">
    <source>
        <dbReference type="PROSITE-ProRule" id="PRU10059"/>
    </source>
</evidence>
<reference evidence="11" key="1">
    <citation type="submission" date="2021-08" db="EMBL/GenBank/DDBJ databases">
        <title>WGS assembly of Ceratopteris richardii.</title>
        <authorList>
            <person name="Marchant D.B."/>
            <person name="Chen G."/>
            <person name="Jenkins J."/>
            <person name="Shu S."/>
            <person name="Leebens-Mack J."/>
            <person name="Grimwood J."/>
            <person name="Schmutz J."/>
            <person name="Soltis P."/>
            <person name="Soltis D."/>
            <person name="Chen Z.-H."/>
        </authorList>
    </citation>
    <scope>NUCLEOTIDE SEQUENCE</scope>
    <source>
        <strain evidence="11">Whitten #5841</strain>
        <tissue evidence="11">Leaf</tissue>
    </source>
</reference>
<evidence type="ECO:0000259" key="10">
    <source>
        <dbReference type="Pfam" id="PF00759"/>
    </source>
</evidence>
<feature type="active site" evidence="8">
    <location>
        <position position="447"/>
    </location>
</feature>
<evidence type="ECO:0000256" key="3">
    <source>
        <dbReference type="ARBA" id="ARBA00022801"/>
    </source>
</evidence>
<evidence type="ECO:0000256" key="4">
    <source>
        <dbReference type="ARBA" id="ARBA00023001"/>
    </source>
</evidence>
<organism evidence="11 12">
    <name type="scientific">Ceratopteris richardii</name>
    <name type="common">Triangle waterfern</name>
    <dbReference type="NCBI Taxonomy" id="49495"/>
    <lineage>
        <taxon>Eukaryota</taxon>
        <taxon>Viridiplantae</taxon>
        <taxon>Streptophyta</taxon>
        <taxon>Embryophyta</taxon>
        <taxon>Tracheophyta</taxon>
        <taxon>Polypodiopsida</taxon>
        <taxon>Polypodiidae</taxon>
        <taxon>Polypodiales</taxon>
        <taxon>Pteridineae</taxon>
        <taxon>Pteridaceae</taxon>
        <taxon>Parkerioideae</taxon>
        <taxon>Ceratopteris</taxon>
    </lineage>
</organism>
<dbReference type="PROSITE" id="PS00592">
    <property type="entry name" value="GH9_2"/>
    <property type="match status" value="1"/>
</dbReference>
<dbReference type="FunFam" id="1.50.10.10:FF:000020">
    <property type="entry name" value="Endoglucanase"/>
    <property type="match status" value="1"/>
</dbReference>
<keyword evidence="3 8" id="KW-0378">Hydrolase</keyword>
<comment type="catalytic activity">
    <reaction evidence="1 9">
        <text>Endohydrolysis of (1-&gt;4)-beta-D-glucosidic linkages in cellulose, lichenin and cereal beta-D-glucans.</text>
        <dbReference type="EC" id="3.2.1.4"/>
    </reaction>
</comment>
<dbReference type="EC" id="3.2.1.4" evidence="9"/>
<dbReference type="SUPFAM" id="SSF48208">
    <property type="entry name" value="Six-hairpin glycosidases"/>
    <property type="match status" value="1"/>
</dbReference>
<dbReference type="AlphaFoldDB" id="A0A8T2UEN3"/>
<keyword evidence="4 9" id="KW-0136">Cellulose degradation</keyword>
<evidence type="ECO:0000256" key="9">
    <source>
        <dbReference type="RuleBase" id="RU361166"/>
    </source>
</evidence>
<keyword evidence="6 8" id="KW-0326">Glycosidase</keyword>
<comment type="similarity">
    <text evidence="2 8 9">Belongs to the glycosyl hydrolase 9 (cellulase E) family.</text>
</comment>
<protein>
    <recommendedName>
        <fullName evidence="9">Endoglucanase</fullName>
        <ecNumber evidence="9">3.2.1.4</ecNumber>
    </recommendedName>
</protein>
<keyword evidence="5 8" id="KW-0119">Carbohydrate metabolism</keyword>
<dbReference type="Proteomes" id="UP000825935">
    <property type="component" value="Chromosome 7"/>
</dbReference>
<evidence type="ECO:0000313" key="12">
    <source>
        <dbReference type="Proteomes" id="UP000825935"/>
    </source>
</evidence>
<dbReference type="PANTHER" id="PTHR22298">
    <property type="entry name" value="ENDO-1,4-BETA-GLUCANASE"/>
    <property type="match status" value="1"/>
</dbReference>
<dbReference type="OMA" id="IDHKYAY"/>
<dbReference type="InterPro" id="IPR018221">
    <property type="entry name" value="Glyco_hydro_9_His_AS"/>
</dbReference>
<evidence type="ECO:0000256" key="7">
    <source>
        <dbReference type="ARBA" id="ARBA00023326"/>
    </source>
</evidence>
<gene>
    <name evidence="11" type="ORF">KP509_07G047900</name>
</gene>
<evidence type="ECO:0000256" key="5">
    <source>
        <dbReference type="ARBA" id="ARBA00023277"/>
    </source>
</evidence>
<keyword evidence="12" id="KW-1185">Reference proteome</keyword>
<dbReference type="EMBL" id="CM035412">
    <property type="protein sequence ID" value="KAH7432959.1"/>
    <property type="molecule type" value="Genomic_DNA"/>
</dbReference>
<dbReference type="GO" id="GO:0008810">
    <property type="term" value="F:cellulase activity"/>
    <property type="evidence" value="ECO:0007669"/>
    <property type="project" value="UniProtKB-EC"/>
</dbReference>
<feature type="domain" description="Glycoside hydrolase family 9" evidence="10">
    <location>
        <begin position="58"/>
        <end position="517"/>
    </location>
</feature>
<sequence>MMVTFTNAISCFRRLLTLGAGALAVAMSVLTFNQIFKGGNSRSYSWYPKPSYLGSDKYSEALNLSIIFFDIQQSGKLSGDNLISWRGDSALKDGSDVGLDLTGGMYDAGDLIKFSFPMAFTCTMLSWSVLEYGSQMAATKQLDSAKNKIKWISDYLIKTHPSSNELYFQVGDPVLDHACWQRPEDMDESRPSYILNSSLPGSDVAAEVAAAMASASLVFHIDNASYSEQLLVHAKELFHFANSSRDFYTSSYPSEQIYYNSTGFGDELLWAASWLYHATGEEGFLSYATGTDGEIYGEWDKSPTWLSWDSKAPGVQVLLSRERFLSGQRWSGRIKQGLTKYKRTANDLMCAFLPDSPTSTKHRTDGGLLWVIQWNPIQHAVNAAFLALVYSDYLFTSKTTLDCSGETYTSEDLRSFSISQANYLLGKNPMNLSYLVGFGPSYPQKVHHRAATIPSDSKRYGCKEGFEWLLAENPNPQIALGALVGGPFQNDSFIDSRNNTMQNEPTTYNSAALVGLMAGLTSSSQVTLSAWNI</sequence>
<dbReference type="OrthoDB" id="10257085at2759"/>
<dbReference type="EMBL" id="CM035412">
    <property type="protein sequence ID" value="KAH7432960.1"/>
    <property type="molecule type" value="Genomic_DNA"/>
</dbReference>
<dbReference type="InterPro" id="IPR008928">
    <property type="entry name" value="6-hairpin_glycosidase_sf"/>
</dbReference>
<keyword evidence="7 8" id="KW-0624">Polysaccharide degradation</keyword>
<comment type="caution">
    <text evidence="11">The sequence shown here is derived from an EMBL/GenBank/DDBJ whole genome shotgun (WGS) entry which is preliminary data.</text>
</comment>
<dbReference type="GO" id="GO:0030245">
    <property type="term" value="P:cellulose catabolic process"/>
    <property type="evidence" value="ECO:0007669"/>
    <property type="project" value="UniProtKB-KW"/>
</dbReference>
<dbReference type="InterPro" id="IPR001701">
    <property type="entry name" value="Glyco_hydro_9"/>
</dbReference>